<protein>
    <recommendedName>
        <fullName evidence="1">Cupin type-2 domain-containing protein</fullName>
    </recommendedName>
</protein>
<evidence type="ECO:0000313" key="3">
    <source>
        <dbReference type="Proteomes" id="UP001500603"/>
    </source>
</evidence>
<dbReference type="Proteomes" id="UP001500603">
    <property type="component" value="Unassembled WGS sequence"/>
</dbReference>
<keyword evidence="3" id="KW-1185">Reference proteome</keyword>
<dbReference type="Gene3D" id="2.60.120.10">
    <property type="entry name" value="Jelly Rolls"/>
    <property type="match status" value="1"/>
</dbReference>
<comment type="caution">
    <text evidence="2">The sequence shown here is derived from an EMBL/GenBank/DDBJ whole genome shotgun (WGS) entry which is preliminary data.</text>
</comment>
<evidence type="ECO:0000313" key="2">
    <source>
        <dbReference type="EMBL" id="GAA5052582.1"/>
    </source>
</evidence>
<reference evidence="3" key="1">
    <citation type="journal article" date="2019" name="Int. J. Syst. Evol. Microbiol.">
        <title>The Global Catalogue of Microorganisms (GCM) 10K type strain sequencing project: providing services to taxonomists for standard genome sequencing and annotation.</title>
        <authorList>
            <consortium name="The Broad Institute Genomics Platform"/>
            <consortium name="The Broad Institute Genome Sequencing Center for Infectious Disease"/>
            <person name="Wu L."/>
            <person name="Ma J."/>
        </authorList>
    </citation>
    <scope>NUCLEOTIDE SEQUENCE [LARGE SCALE GENOMIC DNA]</scope>
    <source>
        <strain evidence="3">JCM 18298</strain>
    </source>
</reference>
<evidence type="ECO:0000259" key="1">
    <source>
        <dbReference type="Pfam" id="PF07883"/>
    </source>
</evidence>
<gene>
    <name evidence="2" type="ORF">GCM10023318_25420</name>
</gene>
<dbReference type="InterPro" id="IPR014710">
    <property type="entry name" value="RmlC-like_jellyroll"/>
</dbReference>
<sequence>MRHFHRLHTENFFCLSGRILLYANGVETLLTAGDYVHAPAGTIHSFAMDAHNTRMLGMLTTDVFEPFFDRLGETTDDSVYTDGLVDPGTFLTKLGGLADLDVEFVGPPPTRLRASDL</sequence>
<dbReference type="PANTHER" id="PTHR36440:SF1">
    <property type="entry name" value="PUTATIVE (AFU_ORTHOLOGUE AFUA_8G07350)-RELATED"/>
    <property type="match status" value="1"/>
</dbReference>
<proteinExistence type="predicted"/>
<name>A0ABP9KB18_9NOCA</name>
<dbReference type="InterPro" id="IPR011051">
    <property type="entry name" value="RmlC_Cupin_sf"/>
</dbReference>
<dbReference type="PANTHER" id="PTHR36440">
    <property type="entry name" value="PUTATIVE (AFU_ORTHOLOGUE AFUA_8G07350)-RELATED"/>
    <property type="match status" value="1"/>
</dbReference>
<dbReference type="RefSeq" id="WP_345495491.1">
    <property type="nucleotide sequence ID" value="NZ_BAABJM010000002.1"/>
</dbReference>
<dbReference type="Pfam" id="PF07883">
    <property type="entry name" value="Cupin_2"/>
    <property type="match status" value="1"/>
</dbReference>
<dbReference type="InterPro" id="IPR013096">
    <property type="entry name" value="Cupin_2"/>
</dbReference>
<accession>A0ABP9KB18</accession>
<organism evidence="2 3">
    <name type="scientific">Nocardia callitridis</name>
    <dbReference type="NCBI Taxonomy" id="648753"/>
    <lineage>
        <taxon>Bacteria</taxon>
        <taxon>Bacillati</taxon>
        <taxon>Actinomycetota</taxon>
        <taxon>Actinomycetes</taxon>
        <taxon>Mycobacteriales</taxon>
        <taxon>Nocardiaceae</taxon>
        <taxon>Nocardia</taxon>
    </lineage>
</organism>
<dbReference type="InterPro" id="IPR053146">
    <property type="entry name" value="QDO-like"/>
</dbReference>
<dbReference type="EMBL" id="BAABJM010000002">
    <property type="protein sequence ID" value="GAA5052582.1"/>
    <property type="molecule type" value="Genomic_DNA"/>
</dbReference>
<feature type="domain" description="Cupin type-2" evidence="1">
    <location>
        <begin position="2"/>
        <end position="48"/>
    </location>
</feature>
<dbReference type="SUPFAM" id="SSF51182">
    <property type="entry name" value="RmlC-like cupins"/>
    <property type="match status" value="1"/>
</dbReference>